<name>A0AAU9N508_9ASTR</name>
<keyword evidence="2" id="KW-1185">Reference proteome</keyword>
<organism evidence="1 2">
    <name type="scientific">Lactuca virosa</name>
    <dbReference type="NCBI Taxonomy" id="75947"/>
    <lineage>
        <taxon>Eukaryota</taxon>
        <taxon>Viridiplantae</taxon>
        <taxon>Streptophyta</taxon>
        <taxon>Embryophyta</taxon>
        <taxon>Tracheophyta</taxon>
        <taxon>Spermatophyta</taxon>
        <taxon>Magnoliopsida</taxon>
        <taxon>eudicotyledons</taxon>
        <taxon>Gunneridae</taxon>
        <taxon>Pentapetalae</taxon>
        <taxon>asterids</taxon>
        <taxon>campanulids</taxon>
        <taxon>Asterales</taxon>
        <taxon>Asteraceae</taxon>
        <taxon>Cichorioideae</taxon>
        <taxon>Cichorieae</taxon>
        <taxon>Lactucinae</taxon>
        <taxon>Lactuca</taxon>
    </lineage>
</organism>
<comment type="caution">
    <text evidence="1">The sequence shown here is derived from an EMBL/GenBank/DDBJ whole genome shotgun (WGS) entry which is preliminary data.</text>
</comment>
<dbReference type="AlphaFoldDB" id="A0AAU9N508"/>
<dbReference type="EMBL" id="CAKMRJ010003334">
    <property type="protein sequence ID" value="CAH1432946.1"/>
    <property type="molecule type" value="Genomic_DNA"/>
</dbReference>
<proteinExistence type="predicted"/>
<protein>
    <submittedName>
        <fullName evidence="1">Uncharacterized protein</fullName>
    </submittedName>
</protein>
<evidence type="ECO:0000313" key="2">
    <source>
        <dbReference type="Proteomes" id="UP001157418"/>
    </source>
</evidence>
<dbReference type="Proteomes" id="UP001157418">
    <property type="component" value="Unassembled WGS sequence"/>
</dbReference>
<evidence type="ECO:0000313" key="1">
    <source>
        <dbReference type="EMBL" id="CAH1432946.1"/>
    </source>
</evidence>
<dbReference type="PANTHER" id="PTHR47381">
    <property type="entry name" value="ALPHA/BETA-HYDROLASES SUPERFAMILY PROTEIN"/>
    <property type="match status" value="1"/>
</dbReference>
<dbReference type="PANTHER" id="PTHR47381:SF3">
    <property type="entry name" value="ALPHA_BETA-HYDROLASES SUPERFAMILY PROTEIN"/>
    <property type="match status" value="1"/>
</dbReference>
<reference evidence="1 2" key="1">
    <citation type="submission" date="2022-01" db="EMBL/GenBank/DDBJ databases">
        <authorList>
            <person name="Xiong W."/>
            <person name="Schranz E."/>
        </authorList>
    </citation>
    <scope>NUCLEOTIDE SEQUENCE [LARGE SCALE GENOMIC DNA]</scope>
</reference>
<gene>
    <name evidence="1" type="ORF">LVIROSA_LOCUS19565</name>
</gene>
<accession>A0AAU9N508</accession>
<sequence>MEPVESAANLRSQYLEVLLSRGCRPIPLLTLPAKPVEHPLFQTNPTELVDFKAMRSYRKPMSRSTSEELLNEENFYLTTEAMKSYRKPMMSTSEELLNEEHFYLTTEESEQGLLPVLILSMKESTQSKRPAVVFLHPSNANKGIMLHVDILQLPLILVTMENVPKPPPPIKMLLFHHGKMVIQCHLYMTRCGTL</sequence>